<dbReference type="PANTHER" id="PTHR22765">
    <property type="entry name" value="RING FINGER AND PROTEASE ASSOCIATED DOMAIN-CONTAINING"/>
    <property type="match status" value="1"/>
</dbReference>
<feature type="transmembrane region" description="Helical" evidence="3">
    <location>
        <begin position="38"/>
        <end position="63"/>
    </location>
</feature>
<feature type="compositionally biased region" description="Low complexity" evidence="2">
    <location>
        <begin position="1"/>
        <end position="16"/>
    </location>
</feature>
<feature type="region of interest" description="Disordered" evidence="2">
    <location>
        <begin position="1"/>
        <end position="20"/>
    </location>
</feature>
<dbReference type="InterPro" id="IPR001841">
    <property type="entry name" value="Znf_RING"/>
</dbReference>
<dbReference type="SUPFAM" id="SSF57850">
    <property type="entry name" value="RING/U-box"/>
    <property type="match status" value="1"/>
</dbReference>
<evidence type="ECO:0000256" key="3">
    <source>
        <dbReference type="SAM" id="Phobius"/>
    </source>
</evidence>
<keyword evidence="3" id="KW-0472">Membrane</keyword>
<keyword evidence="3" id="KW-0812">Transmembrane</keyword>
<keyword evidence="1" id="KW-0479">Metal-binding</keyword>
<dbReference type="EMBL" id="OZ004260">
    <property type="protein sequence ID" value="CAK7921288.1"/>
    <property type="molecule type" value="Genomic_DNA"/>
</dbReference>
<accession>A0ABP0EKH8</accession>
<keyword evidence="1" id="KW-0862">Zinc</keyword>
<feature type="region of interest" description="Disordered" evidence="2">
    <location>
        <begin position="464"/>
        <end position="523"/>
    </location>
</feature>
<keyword evidence="3" id="KW-1133">Transmembrane helix</keyword>
<feature type="region of interest" description="Disordered" evidence="2">
    <location>
        <begin position="338"/>
        <end position="372"/>
    </location>
</feature>
<dbReference type="CDD" id="cd16473">
    <property type="entry name" value="RING-H2_RNF103"/>
    <property type="match status" value="1"/>
</dbReference>
<evidence type="ECO:0000313" key="5">
    <source>
        <dbReference type="EMBL" id="CAK7921288.1"/>
    </source>
</evidence>
<feature type="compositionally biased region" description="Basic and acidic residues" evidence="2">
    <location>
        <begin position="513"/>
        <end position="523"/>
    </location>
</feature>
<dbReference type="SMART" id="SM00184">
    <property type="entry name" value="RING"/>
    <property type="match status" value="1"/>
</dbReference>
<feature type="region of interest" description="Disordered" evidence="2">
    <location>
        <begin position="182"/>
        <end position="211"/>
    </location>
</feature>
<dbReference type="Pfam" id="PF13639">
    <property type="entry name" value="zf-RING_2"/>
    <property type="match status" value="1"/>
</dbReference>
<feature type="compositionally biased region" description="Polar residues" evidence="2">
    <location>
        <begin position="492"/>
        <end position="505"/>
    </location>
</feature>
<evidence type="ECO:0000259" key="4">
    <source>
        <dbReference type="PROSITE" id="PS50089"/>
    </source>
</evidence>
<dbReference type="PANTHER" id="PTHR22765:SF416">
    <property type="entry name" value="E3 UBIQUITIN-PROTEIN LIGASE GODZILLA"/>
    <property type="match status" value="1"/>
</dbReference>
<keyword evidence="6" id="KW-1185">Reference proteome</keyword>
<evidence type="ECO:0000313" key="6">
    <source>
        <dbReference type="Proteomes" id="UP001497600"/>
    </source>
</evidence>
<proteinExistence type="predicted"/>
<organism evidence="5 6">
    <name type="scientific">[Candida] anglica</name>
    <dbReference type="NCBI Taxonomy" id="148631"/>
    <lineage>
        <taxon>Eukaryota</taxon>
        <taxon>Fungi</taxon>
        <taxon>Dikarya</taxon>
        <taxon>Ascomycota</taxon>
        <taxon>Saccharomycotina</taxon>
        <taxon>Pichiomycetes</taxon>
        <taxon>Debaryomycetaceae</taxon>
        <taxon>Kurtzmaniella</taxon>
    </lineage>
</organism>
<name>A0ABP0EKH8_9ASCO</name>
<feature type="compositionally biased region" description="Low complexity" evidence="2">
    <location>
        <begin position="464"/>
        <end position="476"/>
    </location>
</feature>
<dbReference type="InterPro" id="IPR013083">
    <property type="entry name" value="Znf_RING/FYVE/PHD"/>
</dbReference>
<dbReference type="Proteomes" id="UP001497600">
    <property type="component" value="Chromosome H"/>
</dbReference>
<evidence type="ECO:0000256" key="2">
    <source>
        <dbReference type="SAM" id="MobiDB-lite"/>
    </source>
</evidence>
<dbReference type="InterPro" id="IPR051826">
    <property type="entry name" value="E3_ubiquitin-ligase_domain"/>
</dbReference>
<dbReference type="Gene3D" id="3.30.40.10">
    <property type="entry name" value="Zinc/RING finger domain, C3HC4 (zinc finger)"/>
    <property type="match status" value="1"/>
</dbReference>
<protein>
    <recommendedName>
        <fullName evidence="4">RING-type domain-containing protein</fullName>
    </recommendedName>
</protein>
<reference evidence="5 6" key="1">
    <citation type="submission" date="2024-01" db="EMBL/GenBank/DDBJ databases">
        <authorList>
            <consortium name="Genoscope - CEA"/>
            <person name="William W."/>
        </authorList>
    </citation>
    <scope>NUCLEOTIDE SEQUENCE [LARGE SCALE GENOMIC DNA]</scope>
    <source>
        <strain evidence="5 6">29B2s-10</strain>
    </source>
</reference>
<dbReference type="PROSITE" id="PS50089">
    <property type="entry name" value="ZF_RING_2"/>
    <property type="match status" value="1"/>
</dbReference>
<keyword evidence="1" id="KW-0863">Zinc-finger</keyword>
<feature type="compositionally biased region" description="Polar residues" evidence="2">
    <location>
        <begin position="195"/>
        <end position="208"/>
    </location>
</feature>
<sequence length="523" mass="59524">MSSTSSISVSDSSPSSFITPINPTPSPNSFVGNTSSTVLFFLALAVGVFIAILFIFFTIRYFVRSKYGLLIYPMSQRGLLLSSPSQVPNTNFGPGADSDLQDHLNYIRENMYVRGEPFERSMTERRLRRRRRHRRRRGGRYARMKKLTEEQVQLLFPKQTYHLWLNGGQAADHENRGGVLQEEQALRRDGKPNDTDSSIEPMNSSPTTNDEDEDVIHIDEYQQLELERTKSNINTETITSTKTNSNDINNRPISFPTPDIELNDLNIEEGTSSALGNELHFTSGSCAICLDLLEDESLVRGLVCGHVFHSDCLDPWLTKRRACCPMCKRDYFYKDENNNSLNRSQNEPSNPEEPSNSGELPDGEQESDDDTFSLDFDSVRNDPTLRAMLRELIPVNERVRLILQNPEVQATNIETEAKSMVEKKFSNFLKKTWWKVMGISRENLFNWAVLLLYKKFRANQMEQSAQSESPLQQEQQPTVVAEDEPPTAAVQDGTTNNNNNRSSMDSVPVNEQLESRDIVDQRV</sequence>
<gene>
    <name evidence="5" type="ORF">CAAN4_H12442</name>
</gene>
<feature type="compositionally biased region" description="Low complexity" evidence="2">
    <location>
        <begin position="346"/>
        <end position="357"/>
    </location>
</feature>
<feature type="compositionally biased region" description="Basic and acidic residues" evidence="2">
    <location>
        <begin position="184"/>
        <end position="194"/>
    </location>
</feature>
<evidence type="ECO:0000256" key="1">
    <source>
        <dbReference type="PROSITE-ProRule" id="PRU00175"/>
    </source>
</evidence>
<feature type="domain" description="RING-type" evidence="4">
    <location>
        <begin position="286"/>
        <end position="328"/>
    </location>
</feature>
<feature type="compositionally biased region" description="Acidic residues" evidence="2">
    <location>
        <begin position="361"/>
        <end position="372"/>
    </location>
</feature>